<dbReference type="PROSITE" id="PS50181">
    <property type="entry name" value="FBOX"/>
    <property type="match status" value="1"/>
</dbReference>
<dbReference type="Proteomes" id="UP001168098">
    <property type="component" value="Unassembled WGS sequence"/>
</dbReference>
<dbReference type="InterPro" id="IPR057039">
    <property type="entry name" value="At5g52880_ARM"/>
</dbReference>
<dbReference type="EMBL" id="JARBHA010000016">
    <property type="protein sequence ID" value="KAJ9679612.1"/>
    <property type="molecule type" value="Genomic_DNA"/>
</dbReference>
<reference evidence="2 3" key="1">
    <citation type="journal article" date="2023" name="BMC Biotechnol.">
        <title>Vitis rotundifolia cv Carlos genome sequencing.</title>
        <authorList>
            <person name="Huff M."/>
            <person name="Hulse-Kemp A."/>
            <person name="Scheffler B."/>
            <person name="Youngblood R."/>
            <person name="Simpson S."/>
            <person name="Babiker E."/>
            <person name="Staton M."/>
        </authorList>
    </citation>
    <scope>NUCLEOTIDE SEQUENCE [LARGE SCALE GENOMIC DNA]</scope>
    <source>
        <tissue evidence="2">Leaf</tissue>
    </source>
</reference>
<sequence>MSTPLERYQKLGLTDSLPRIYQYPFVCKELSFILRGAYNKLPKNLQSLVFQDALAVFRLLPQMQTQSAVSAANLLLQSAEAVLPKQKRTQAVTEFKHAKVACKRRSKARQEEEGLAHLPQDVLVHIFSFLDMQSLLSVGLVCWSWNSAASDNCLWQLQYAICFGNSEDISKMKERRDGELVEDKEETNLKEDIATRTSIDWRDAFKRKYIGKRAKRFTSNRGYCGVCHTIVWLNNMKCPKRHPGVKSENQQIKPVSPQQIVEYILGDSLSMTSSSDSDSDSEGGLLSKLWTYPRYTGID</sequence>
<organism evidence="2 3">
    <name type="scientific">Vitis rotundifolia</name>
    <name type="common">Muscadine grape</name>
    <dbReference type="NCBI Taxonomy" id="103349"/>
    <lineage>
        <taxon>Eukaryota</taxon>
        <taxon>Viridiplantae</taxon>
        <taxon>Streptophyta</taxon>
        <taxon>Embryophyta</taxon>
        <taxon>Tracheophyta</taxon>
        <taxon>Spermatophyta</taxon>
        <taxon>Magnoliopsida</taxon>
        <taxon>eudicotyledons</taxon>
        <taxon>Gunneridae</taxon>
        <taxon>Pentapetalae</taxon>
        <taxon>rosids</taxon>
        <taxon>Vitales</taxon>
        <taxon>Vitaceae</taxon>
        <taxon>Viteae</taxon>
        <taxon>Vitis</taxon>
    </lineage>
</organism>
<gene>
    <name evidence="2" type="ORF">PVL29_021514</name>
</gene>
<dbReference type="InterPro" id="IPR001810">
    <property type="entry name" value="F-box_dom"/>
</dbReference>
<dbReference type="SMART" id="SM00256">
    <property type="entry name" value="FBOX"/>
    <property type="match status" value="1"/>
</dbReference>
<dbReference type="Gene3D" id="1.20.1280.50">
    <property type="match status" value="1"/>
</dbReference>
<feature type="domain" description="F-box" evidence="1">
    <location>
        <begin position="112"/>
        <end position="158"/>
    </location>
</feature>
<proteinExistence type="predicted"/>
<evidence type="ECO:0000313" key="3">
    <source>
        <dbReference type="Proteomes" id="UP001168098"/>
    </source>
</evidence>
<dbReference type="InterPro" id="IPR036047">
    <property type="entry name" value="F-box-like_dom_sf"/>
</dbReference>
<dbReference type="SUPFAM" id="SSF81383">
    <property type="entry name" value="F-box domain"/>
    <property type="match status" value="1"/>
</dbReference>
<dbReference type="Pfam" id="PF12937">
    <property type="entry name" value="F-box-like"/>
    <property type="match status" value="1"/>
</dbReference>
<dbReference type="PANTHER" id="PTHR47744">
    <property type="entry name" value="OS05G0526300 PROTEIN"/>
    <property type="match status" value="1"/>
</dbReference>
<protein>
    <recommendedName>
        <fullName evidence="1">F-box domain-containing protein</fullName>
    </recommendedName>
</protein>
<dbReference type="Pfam" id="PF24104">
    <property type="entry name" value="At5g52880_ARM"/>
    <property type="match status" value="1"/>
</dbReference>
<keyword evidence="3" id="KW-1185">Reference proteome</keyword>
<name>A0AA39DEU0_VITRO</name>
<accession>A0AA39DEU0</accession>
<dbReference type="AlphaFoldDB" id="A0AA39DEU0"/>
<dbReference type="PANTHER" id="PTHR47744:SF1">
    <property type="entry name" value="OS05G0526300 PROTEIN"/>
    <property type="match status" value="1"/>
</dbReference>
<evidence type="ECO:0000313" key="2">
    <source>
        <dbReference type="EMBL" id="KAJ9679612.1"/>
    </source>
</evidence>
<comment type="caution">
    <text evidence="2">The sequence shown here is derived from an EMBL/GenBank/DDBJ whole genome shotgun (WGS) entry which is preliminary data.</text>
</comment>
<evidence type="ECO:0000259" key="1">
    <source>
        <dbReference type="PROSITE" id="PS50181"/>
    </source>
</evidence>